<name>A0A0A1UMG0_9HYPO</name>
<sequence length="545" mass="62735">MPVPHQGQTYQEGRSRRCHTCGQMFELSSIKQHSARPHYWCREPCNRWFWGRAAKSHPLACGKYRCRRCECSFFRTKDEYMRHEKKDHEKCQKCAVEYLSSDRNHHQRNCSGQSNRIPTYSAPFDKAVLDVGSDSSAEDIIRQYQHRAISALEEFKAIVNDICSAAEEGTREKEDYEEYRHNVLHGATVGKPITAEQYLGQYSESAYNHPTDNFVICSWEEARTILGRGPLRLPLLIPRDLNHSVGDRLRLEEYVRYLKTRQQLDVHIYRKPAAEGRIPKRLDSDKAVELFLKESNGPVNLLGLDGYQPNPVHPSISGLHYFIDLSAIDVGASGSREGLNKTATFQLLGSLGAISTPHNDLYGVLTIFTNEEGDKLWPLWPGWQLKDHYEYCSAGKYASAAVVLVLEEGDTGLMPAGLLHAPGTKKRTLMTGTMHHDCRNILQQLALTLLQLWFPHLTNEPITPDFIPKMRRILDLWENGEGNWTWPDKGHLKWARYVLERIQRKMNETAMRKKRRRRKRLREPDATGFKELEEMILVIDTILLG</sequence>
<organism evidence="1 2">
    <name type="scientific">Metarhizium robertsii</name>
    <dbReference type="NCBI Taxonomy" id="568076"/>
    <lineage>
        <taxon>Eukaryota</taxon>
        <taxon>Fungi</taxon>
        <taxon>Dikarya</taxon>
        <taxon>Ascomycota</taxon>
        <taxon>Pezizomycotina</taxon>
        <taxon>Sordariomycetes</taxon>
        <taxon>Hypocreomycetidae</taxon>
        <taxon>Hypocreales</taxon>
        <taxon>Clavicipitaceae</taxon>
        <taxon>Metarhizium</taxon>
    </lineage>
</organism>
<proteinExistence type="predicted"/>
<gene>
    <name evidence="1" type="ORF">X797_012182</name>
</gene>
<dbReference type="SUPFAM" id="SSF51197">
    <property type="entry name" value="Clavaminate synthase-like"/>
    <property type="match status" value="1"/>
</dbReference>
<protein>
    <submittedName>
        <fullName evidence="1">Uncharacterized protein</fullName>
    </submittedName>
</protein>
<dbReference type="AlphaFoldDB" id="A0A0A1UMG0"/>
<reference evidence="1 2" key="1">
    <citation type="submission" date="2014-02" db="EMBL/GenBank/DDBJ databases">
        <title>The genome sequence of the entomopathogenic fungus Metarhizium robertsii ARSEF 2575.</title>
        <authorList>
            <person name="Giuliano Garisto Donzelli B."/>
            <person name="Roe B.A."/>
            <person name="Macmil S.L."/>
            <person name="Krasnoff S.B."/>
            <person name="Gibson D.M."/>
        </authorList>
    </citation>
    <scope>NUCLEOTIDE SEQUENCE [LARGE SCALE GENOMIC DNA]</scope>
    <source>
        <strain evidence="1 2">ARSEF 2575</strain>
    </source>
</reference>
<comment type="caution">
    <text evidence="1">The sequence shown here is derived from an EMBL/GenBank/DDBJ whole genome shotgun (WGS) entry which is preliminary data.</text>
</comment>
<accession>A0A0A1UMG0</accession>
<dbReference type="HOGENOM" id="CLU_499742_0_0_1"/>
<dbReference type="Proteomes" id="UP000030151">
    <property type="component" value="Unassembled WGS sequence"/>
</dbReference>
<evidence type="ECO:0000313" key="1">
    <source>
        <dbReference type="EMBL" id="EXU94739.1"/>
    </source>
</evidence>
<evidence type="ECO:0000313" key="2">
    <source>
        <dbReference type="Proteomes" id="UP000030151"/>
    </source>
</evidence>
<dbReference type="EMBL" id="JELW01000164">
    <property type="protein sequence ID" value="EXU94739.1"/>
    <property type="molecule type" value="Genomic_DNA"/>
</dbReference>